<keyword evidence="2" id="KW-1185">Reference proteome</keyword>
<gene>
    <name evidence="1" type="ORF">CLUMA_CG003950</name>
</gene>
<name>A0A1J1HQB7_9DIPT</name>
<evidence type="ECO:0000313" key="1">
    <source>
        <dbReference type="EMBL" id="CRK90237.1"/>
    </source>
</evidence>
<sequence length="130" mass="15129">MEKNFMILKYKYSHVVGEKTFNLLNPLKHCYDWLKHWACATLNIYFGCVCMIFSNDTSRCSSKSFDCVLKLSQIIRHLHTRILIVFTRCPGFRIKAKSKCHMFFWEITASGDADHLSFAANENALLLKGR</sequence>
<accession>A0A1J1HQB7</accession>
<protein>
    <submittedName>
        <fullName evidence="1">CLUMA_CG003950, isoform A</fullName>
    </submittedName>
</protein>
<evidence type="ECO:0000313" key="2">
    <source>
        <dbReference type="Proteomes" id="UP000183832"/>
    </source>
</evidence>
<organism evidence="1 2">
    <name type="scientific">Clunio marinus</name>
    <dbReference type="NCBI Taxonomy" id="568069"/>
    <lineage>
        <taxon>Eukaryota</taxon>
        <taxon>Metazoa</taxon>
        <taxon>Ecdysozoa</taxon>
        <taxon>Arthropoda</taxon>
        <taxon>Hexapoda</taxon>
        <taxon>Insecta</taxon>
        <taxon>Pterygota</taxon>
        <taxon>Neoptera</taxon>
        <taxon>Endopterygota</taxon>
        <taxon>Diptera</taxon>
        <taxon>Nematocera</taxon>
        <taxon>Chironomoidea</taxon>
        <taxon>Chironomidae</taxon>
        <taxon>Clunio</taxon>
    </lineage>
</organism>
<reference evidence="1 2" key="1">
    <citation type="submission" date="2015-04" db="EMBL/GenBank/DDBJ databases">
        <authorList>
            <person name="Syromyatnikov M.Y."/>
            <person name="Popov V.N."/>
        </authorList>
    </citation>
    <scope>NUCLEOTIDE SEQUENCE [LARGE SCALE GENOMIC DNA]</scope>
</reference>
<dbReference type="Proteomes" id="UP000183832">
    <property type="component" value="Unassembled WGS sequence"/>
</dbReference>
<proteinExistence type="predicted"/>
<dbReference type="AlphaFoldDB" id="A0A1J1HQB7"/>
<dbReference type="EMBL" id="CVRI01000017">
    <property type="protein sequence ID" value="CRK90237.1"/>
    <property type="molecule type" value="Genomic_DNA"/>
</dbReference>